<organism evidence="2 3">
    <name type="scientific">Paragemmobacter amnigenus</name>
    <dbReference type="NCBI Taxonomy" id="2852097"/>
    <lineage>
        <taxon>Bacteria</taxon>
        <taxon>Pseudomonadati</taxon>
        <taxon>Pseudomonadota</taxon>
        <taxon>Alphaproteobacteria</taxon>
        <taxon>Rhodobacterales</taxon>
        <taxon>Paracoccaceae</taxon>
        <taxon>Paragemmobacter</taxon>
    </lineage>
</organism>
<evidence type="ECO:0000313" key="2">
    <source>
        <dbReference type="EMBL" id="MBU9700026.1"/>
    </source>
</evidence>
<keyword evidence="3" id="KW-1185">Reference proteome</keyword>
<dbReference type="RefSeq" id="WP_217765733.1">
    <property type="nucleotide sequence ID" value="NZ_JAAATX020000017.1"/>
</dbReference>
<protein>
    <submittedName>
        <fullName evidence="2">Uncharacterized protein</fullName>
    </submittedName>
</protein>
<reference evidence="2 3" key="1">
    <citation type="submission" date="2021-06" db="EMBL/GenBank/DDBJ databases">
        <title>Rhodobacteraceae bacterium strain HSP-20.</title>
        <authorList>
            <person name="Chen W.-M."/>
        </authorList>
    </citation>
    <scope>NUCLEOTIDE SEQUENCE [LARGE SCALE GENOMIC DNA]</scope>
    <source>
        <strain evidence="2 3">HSP-20</strain>
    </source>
</reference>
<accession>A0ABS6J8G0</accession>
<keyword evidence="1" id="KW-0175">Coiled coil</keyword>
<evidence type="ECO:0000313" key="3">
    <source>
        <dbReference type="Proteomes" id="UP000731907"/>
    </source>
</evidence>
<comment type="caution">
    <text evidence="2">The sequence shown here is derived from an EMBL/GenBank/DDBJ whole genome shotgun (WGS) entry which is preliminary data.</text>
</comment>
<dbReference type="Proteomes" id="UP000731907">
    <property type="component" value="Unassembled WGS sequence"/>
</dbReference>
<sequence length="667" mass="73887">MAKAVCFKCGSQKHGALLNCPSCQAMPRDNQEVTLSLALSEPLSNASELEKYSTAIRNSGRPAVPGAVLAAAAEALSDPQLRELLAERRAASSSPLGAASHQEPKRVNAAAPTIQHQRHVYRLQSSALHRSPFAVLGATIRDDRRAIVELAENKSLELDHDECQRARSELTNTRTRLLTEIAWLPGVSPRRATECLRLLSSDALAVRDETNLPTLAKANLWSSALSAVSVDHDDSDLTEFIVDFAFLVDELDADEVLRDINEDRQVSGFPIIQSIEHIESALGERRKCYREAIKDCLDKFPPARLVNLMTELVDTTTYSGEESAPSLVDDLVDSYETETRVVLQSELENINALVGKVRAVAGRGESTVNSNIDELIAVARNWDKIAQPIQLSAKARGTTHAASFETARVLRDLAIDLFNDNGLLEQSKRLTELSQELFAELPEFAEHLERDAEALSNLALQKAQAEADHAQWERDIRYEVDVGAVFKETLKISSAGVSWKGKNYPLDAITRVRWGGVSHSVNGIPTGTNFTVAFGDRNSEAVVHIKRKETYQTFVDKLWRAVGVRLISEMLQTLKAGRSLSFGRATVFDDKIQLERHRFLGANEPVIRTWSQVQIWNADGSFFVGDKDDKKVYVGLSYIDVANTHLLEQIIRMKFKKAGSRLSDLIA</sequence>
<name>A0ABS6J8G0_9RHOB</name>
<gene>
    <name evidence="2" type="ORF">GU927_019465</name>
</gene>
<evidence type="ECO:0000256" key="1">
    <source>
        <dbReference type="SAM" id="Coils"/>
    </source>
</evidence>
<feature type="coiled-coil region" evidence="1">
    <location>
        <begin position="448"/>
        <end position="475"/>
    </location>
</feature>
<dbReference type="EMBL" id="JAAATX020000017">
    <property type="protein sequence ID" value="MBU9700026.1"/>
    <property type="molecule type" value="Genomic_DNA"/>
</dbReference>
<proteinExistence type="predicted"/>